<sequence>MSKMRLVTLAATLSLVEGFRTTISVQSHLSTTLKSTPGGWENDDFLDSLSGGGGDQGGGYEQYQEPRIVPENDLTDEEITQMAMRSAQFYNTDASIEEAYGNVLRDGPPQQQGYAQDPYFEEEGGEFQ</sequence>
<proteinExistence type="predicted"/>
<keyword evidence="4" id="KW-1185">Reference proteome</keyword>
<feature type="compositionally biased region" description="Gly residues" evidence="1">
    <location>
        <begin position="50"/>
        <end position="60"/>
    </location>
</feature>
<dbReference type="AlphaFoldDB" id="K0T7Z8"/>
<feature type="signal peptide" evidence="2">
    <location>
        <begin position="1"/>
        <end position="18"/>
    </location>
</feature>
<protein>
    <submittedName>
        <fullName evidence="3">Uncharacterized protein</fullName>
    </submittedName>
</protein>
<name>K0T7Z8_THAOC</name>
<evidence type="ECO:0000256" key="2">
    <source>
        <dbReference type="SAM" id="SignalP"/>
    </source>
</evidence>
<evidence type="ECO:0000313" key="3">
    <source>
        <dbReference type="EMBL" id="EJK73184.1"/>
    </source>
</evidence>
<feature type="region of interest" description="Disordered" evidence="1">
    <location>
        <begin position="32"/>
        <end position="65"/>
    </location>
</feature>
<evidence type="ECO:0000313" key="4">
    <source>
        <dbReference type="Proteomes" id="UP000266841"/>
    </source>
</evidence>
<gene>
    <name evidence="3" type="ORF">THAOC_05205</name>
</gene>
<keyword evidence="2" id="KW-0732">Signal</keyword>
<dbReference type="Proteomes" id="UP000266841">
    <property type="component" value="Unassembled WGS sequence"/>
</dbReference>
<feature type="compositionally biased region" description="Acidic residues" evidence="1">
    <location>
        <begin position="119"/>
        <end position="128"/>
    </location>
</feature>
<organism evidence="3 4">
    <name type="scientific">Thalassiosira oceanica</name>
    <name type="common">Marine diatom</name>
    <dbReference type="NCBI Taxonomy" id="159749"/>
    <lineage>
        <taxon>Eukaryota</taxon>
        <taxon>Sar</taxon>
        <taxon>Stramenopiles</taxon>
        <taxon>Ochrophyta</taxon>
        <taxon>Bacillariophyta</taxon>
        <taxon>Coscinodiscophyceae</taxon>
        <taxon>Thalassiosirophycidae</taxon>
        <taxon>Thalassiosirales</taxon>
        <taxon>Thalassiosiraceae</taxon>
        <taxon>Thalassiosira</taxon>
    </lineage>
</organism>
<dbReference type="EMBL" id="AGNL01004720">
    <property type="protein sequence ID" value="EJK73184.1"/>
    <property type="molecule type" value="Genomic_DNA"/>
</dbReference>
<accession>K0T7Z8</accession>
<feature type="region of interest" description="Disordered" evidence="1">
    <location>
        <begin position="100"/>
        <end position="128"/>
    </location>
</feature>
<comment type="caution">
    <text evidence="3">The sequence shown here is derived from an EMBL/GenBank/DDBJ whole genome shotgun (WGS) entry which is preliminary data.</text>
</comment>
<reference evidence="3 4" key="1">
    <citation type="journal article" date="2012" name="Genome Biol.">
        <title>Genome and low-iron response of an oceanic diatom adapted to chronic iron limitation.</title>
        <authorList>
            <person name="Lommer M."/>
            <person name="Specht M."/>
            <person name="Roy A.S."/>
            <person name="Kraemer L."/>
            <person name="Andreson R."/>
            <person name="Gutowska M.A."/>
            <person name="Wolf J."/>
            <person name="Bergner S.V."/>
            <person name="Schilhabel M.B."/>
            <person name="Klostermeier U.C."/>
            <person name="Beiko R.G."/>
            <person name="Rosenstiel P."/>
            <person name="Hippler M."/>
            <person name="Laroche J."/>
        </authorList>
    </citation>
    <scope>NUCLEOTIDE SEQUENCE [LARGE SCALE GENOMIC DNA]</scope>
    <source>
        <strain evidence="3 4">CCMP1005</strain>
    </source>
</reference>
<evidence type="ECO:0000256" key="1">
    <source>
        <dbReference type="SAM" id="MobiDB-lite"/>
    </source>
</evidence>
<feature type="chain" id="PRO_5003841655" evidence="2">
    <location>
        <begin position="19"/>
        <end position="128"/>
    </location>
</feature>